<feature type="compositionally biased region" description="Basic and acidic residues" evidence="1">
    <location>
        <begin position="78"/>
        <end position="89"/>
    </location>
</feature>
<dbReference type="InParanoid" id="A0A7N2RAG3"/>
<evidence type="ECO:0000313" key="2">
    <source>
        <dbReference type="EnsemblPlants" id="QL09p011461:mrna"/>
    </source>
</evidence>
<evidence type="ECO:0000256" key="1">
    <source>
        <dbReference type="SAM" id="MobiDB-lite"/>
    </source>
</evidence>
<dbReference type="AlphaFoldDB" id="A0A7N2RAG3"/>
<sequence>MKAILANGGKLVGDHRDGILWAKDDAFAQVMGKEHSGRVRGVGFGPTPSGRSGSNLPCVPGPSSTETAQRMTALENSMRDQLADSEQRHQQQLAEALAEAKRESDARHQQQLAEALAEAKRESDARHEQQLAEAMRESERRHQQQLDETKREMGEAKQRMDEMVAFLQKNVISSLRGYSGYKHAAKLFV</sequence>
<reference evidence="2" key="2">
    <citation type="submission" date="2021-01" db="UniProtKB">
        <authorList>
            <consortium name="EnsemblPlants"/>
        </authorList>
    </citation>
    <scope>IDENTIFICATION</scope>
</reference>
<proteinExistence type="predicted"/>
<evidence type="ECO:0000313" key="3">
    <source>
        <dbReference type="Proteomes" id="UP000594261"/>
    </source>
</evidence>
<reference evidence="2 3" key="1">
    <citation type="journal article" date="2016" name="G3 (Bethesda)">
        <title>First Draft Assembly and Annotation of the Genome of a California Endemic Oak Quercus lobata Nee (Fagaceae).</title>
        <authorList>
            <person name="Sork V.L."/>
            <person name="Fitz-Gibbon S.T."/>
            <person name="Puiu D."/>
            <person name="Crepeau M."/>
            <person name="Gugger P.F."/>
            <person name="Sherman R."/>
            <person name="Stevens K."/>
            <person name="Langley C.H."/>
            <person name="Pellegrini M."/>
            <person name="Salzberg S.L."/>
        </authorList>
    </citation>
    <scope>NUCLEOTIDE SEQUENCE [LARGE SCALE GENOMIC DNA]</scope>
    <source>
        <strain evidence="2 3">cv. SW786</strain>
    </source>
</reference>
<accession>A0A7N2RAG3</accession>
<keyword evidence="3" id="KW-1185">Reference proteome</keyword>
<name>A0A7N2RAG3_QUELO</name>
<feature type="compositionally biased region" description="Basic and acidic residues" evidence="1">
    <location>
        <begin position="117"/>
        <end position="157"/>
    </location>
</feature>
<dbReference type="Proteomes" id="UP000594261">
    <property type="component" value="Chromosome 9"/>
</dbReference>
<dbReference type="EMBL" id="LRBV02000009">
    <property type="status" value="NOT_ANNOTATED_CDS"/>
    <property type="molecule type" value="Genomic_DNA"/>
</dbReference>
<organism evidence="2 3">
    <name type="scientific">Quercus lobata</name>
    <name type="common">Valley oak</name>
    <dbReference type="NCBI Taxonomy" id="97700"/>
    <lineage>
        <taxon>Eukaryota</taxon>
        <taxon>Viridiplantae</taxon>
        <taxon>Streptophyta</taxon>
        <taxon>Embryophyta</taxon>
        <taxon>Tracheophyta</taxon>
        <taxon>Spermatophyta</taxon>
        <taxon>Magnoliopsida</taxon>
        <taxon>eudicotyledons</taxon>
        <taxon>Gunneridae</taxon>
        <taxon>Pentapetalae</taxon>
        <taxon>rosids</taxon>
        <taxon>fabids</taxon>
        <taxon>Fagales</taxon>
        <taxon>Fagaceae</taxon>
        <taxon>Quercus</taxon>
    </lineage>
</organism>
<dbReference type="EnsemblPlants" id="QL09p011461:mrna">
    <property type="protein sequence ID" value="QL09p011461:mrna"/>
    <property type="gene ID" value="QL09p011461"/>
</dbReference>
<feature type="region of interest" description="Disordered" evidence="1">
    <location>
        <begin position="43"/>
        <end position="65"/>
    </location>
</feature>
<feature type="region of interest" description="Disordered" evidence="1">
    <location>
        <begin position="78"/>
        <end position="157"/>
    </location>
</feature>
<feature type="compositionally biased region" description="Basic and acidic residues" evidence="1">
    <location>
        <begin position="98"/>
        <end position="108"/>
    </location>
</feature>
<protein>
    <submittedName>
        <fullName evidence="2">Uncharacterized protein</fullName>
    </submittedName>
</protein>
<dbReference type="Gramene" id="QL09p011461:mrna">
    <property type="protein sequence ID" value="QL09p011461:mrna"/>
    <property type="gene ID" value="QL09p011461"/>
</dbReference>